<keyword evidence="2" id="KW-1185">Reference proteome</keyword>
<organism evidence="1 2">
    <name type="scientific">Sphingobium psychrophilum</name>
    <dbReference type="NCBI Taxonomy" id="2728834"/>
    <lineage>
        <taxon>Bacteria</taxon>
        <taxon>Pseudomonadati</taxon>
        <taxon>Pseudomonadota</taxon>
        <taxon>Alphaproteobacteria</taxon>
        <taxon>Sphingomonadales</taxon>
        <taxon>Sphingomonadaceae</taxon>
        <taxon>Sphingobium</taxon>
    </lineage>
</organism>
<dbReference type="EMBL" id="JABBFV010000035">
    <property type="protein sequence ID" value="NML13084.1"/>
    <property type="molecule type" value="Genomic_DNA"/>
</dbReference>
<accession>A0A7X9X062</accession>
<dbReference type="RefSeq" id="WP_169575387.1">
    <property type="nucleotide sequence ID" value="NZ_JABBFV010000035.1"/>
</dbReference>
<gene>
    <name evidence="1" type="ORF">HHL08_23640</name>
</gene>
<name>A0A7X9X062_9SPHN</name>
<evidence type="ECO:0000313" key="1">
    <source>
        <dbReference type="EMBL" id="NML13084.1"/>
    </source>
</evidence>
<comment type="caution">
    <text evidence="1">The sequence shown here is derived from an EMBL/GenBank/DDBJ whole genome shotgun (WGS) entry which is preliminary data.</text>
</comment>
<sequence>MTEEPQSEIVGISDAGLVLQIDGREELALWSAISTVRAVLALVDRTSDQRIPVLIVAIMAGADERVFVIGESEPLWQPLVSTLPEVLPGTPTIEIWGAELAASGKAVLFERSGGLQ</sequence>
<reference evidence="1 2" key="1">
    <citation type="submission" date="2020-04" db="EMBL/GenBank/DDBJ databases">
        <title>Sphingobium sp. AR-3-1 isolated from Arctic soil.</title>
        <authorList>
            <person name="Dahal R.H."/>
            <person name="Chaudhary D.K."/>
        </authorList>
    </citation>
    <scope>NUCLEOTIDE SEQUENCE [LARGE SCALE GENOMIC DNA]</scope>
    <source>
        <strain evidence="1 2">AR-3-1</strain>
    </source>
</reference>
<evidence type="ECO:0000313" key="2">
    <source>
        <dbReference type="Proteomes" id="UP000519023"/>
    </source>
</evidence>
<proteinExistence type="predicted"/>
<dbReference type="AlphaFoldDB" id="A0A7X9X062"/>
<protein>
    <submittedName>
        <fullName evidence="1">Uncharacterized protein</fullName>
    </submittedName>
</protein>
<dbReference type="Proteomes" id="UP000519023">
    <property type="component" value="Unassembled WGS sequence"/>
</dbReference>